<sequence length="372" mass="40816">MRIQSIHLLTFLLSALPVFSEEITTFGQVLGKASDAIGPVADVLGIVSFIIENLPDPEKIHGTKVTIGVNQNNVSSDGFGGTIRTIWGYDSLNHVLGSADLDQKVPAGEATQIEIHQQLGQGVPAQYISILAGDDETCISYVVATFPGESDSHSWMGDVGSICGQSWYMGYSPHGTFNGTAYYPRCTWMDTNHGDKLARPVPITNRQMKINMLAYDATNPEASKGTDYLCNASIFTWENDDPIAEAPSRGPNPLTQQQHARRAEGIGTSLARVPRPRTPETARHLIVNSRVQQSAVDLCHSPTSRGQDFASTNEGLFCDMETKTLHQLCSDSVKVDCYDLDTEQMALTRVSDPKRGIQSRDVKNYNRLSHWD</sequence>
<gene>
    <name evidence="3" type="ORF">R9X50_00463000</name>
</gene>
<reference evidence="3 4" key="1">
    <citation type="submission" date="2023-11" db="EMBL/GenBank/DDBJ databases">
        <title>An acidophilic fungus is an integral part of prey digestion in a carnivorous sundew plant.</title>
        <authorList>
            <person name="Tsai I.J."/>
        </authorList>
    </citation>
    <scope>NUCLEOTIDE SEQUENCE [LARGE SCALE GENOMIC DNA]</scope>
    <source>
        <strain evidence="3">169a</strain>
    </source>
</reference>
<organism evidence="3 4">
    <name type="scientific">Acrodontium crateriforme</name>
    <dbReference type="NCBI Taxonomy" id="150365"/>
    <lineage>
        <taxon>Eukaryota</taxon>
        <taxon>Fungi</taxon>
        <taxon>Dikarya</taxon>
        <taxon>Ascomycota</taxon>
        <taxon>Pezizomycotina</taxon>
        <taxon>Dothideomycetes</taxon>
        <taxon>Dothideomycetidae</taxon>
        <taxon>Mycosphaerellales</taxon>
        <taxon>Teratosphaeriaceae</taxon>
        <taxon>Acrodontium</taxon>
    </lineage>
</organism>
<keyword evidence="4" id="KW-1185">Reference proteome</keyword>
<proteinExistence type="predicted"/>
<name>A0AAQ3M6F2_9PEZI</name>
<dbReference type="Proteomes" id="UP001303373">
    <property type="component" value="Chromosome 6"/>
</dbReference>
<dbReference type="EMBL" id="CP138585">
    <property type="protein sequence ID" value="WPH01777.1"/>
    <property type="molecule type" value="Genomic_DNA"/>
</dbReference>
<keyword evidence="2" id="KW-0732">Signal</keyword>
<dbReference type="AlphaFoldDB" id="A0AAQ3M6F2"/>
<evidence type="ECO:0000313" key="3">
    <source>
        <dbReference type="EMBL" id="WPH01777.1"/>
    </source>
</evidence>
<feature type="chain" id="PRO_5042902146" evidence="2">
    <location>
        <begin position="21"/>
        <end position="372"/>
    </location>
</feature>
<evidence type="ECO:0000256" key="1">
    <source>
        <dbReference type="SAM" id="MobiDB-lite"/>
    </source>
</evidence>
<feature type="region of interest" description="Disordered" evidence="1">
    <location>
        <begin position="241"/>
        <end position="278"/>
    </location>
</feature>
<evidence type="ECO:0000256" key="2">
    <source>
        <dbReference type="SAM" id="SignalP"/>
    </source>
</evidence>
<protein>
    <submittedName>
        <fullName evidence="3">Uncharacterized protein</fullName>
    </submittedName>
</protein>
<feature type="signal peptide" evidence="2">
    <location>
        <begin position="1"/>
        <end position="20"/>
    </location>
</feature>
<accession>A0AAQ3M6F2</accession>
<evidence type="ECO:0000313" key="4">
    <source>
        <dbReference type="Proteomes" id="UP001303373"/>
    </source>
</evidence>